<dbReference type="EMBL" id="BRXW01000275">
    <property type="protein sequence ID" value="GMI17060.1"/>
    <property type="molecule type" value="Genomic_DNA"/>
</dbReference>
<keyword evidence="2" id="KW-1133">Transmembrane helix</keyword>
<dbReference type="OrthoDB" id="206955at2759"/>
<evidence type="ECO:0000313" key="3">
    <source>
        <dbReference type="EMBL" id="GMI17060.1"/>
    </source>
</evidence>
<feature type="region of interest" description="Disordered" evidence="1">
    <location>
        <begin position="625"/>
        <end position="644"/>
    </location>
</feature>
<keyword evidence="2" id="KW-0472">Membrane</keyword>
<protein>
    <submittedName>
        <fullName evidence="3">Uncharacterized protein</fullName>
    </submittedName>
</protein>
<keyword evidence="4" id="KW-1185">Reference proteome</keyword>
<evidence type="ECO:0000256" key="2">
    <source>
        <dbReference type="SAM" id="Phobius"/>
    </source>
</evidence>
<proteinExistence type="predicted"/>
<dbReference type="Proteomes" id="UP001165122">
    <property type="component" value="Unassembled WGS sequence"/>
</dbReference>
<keyword evidence="2" id="KW-0812">Transmembrane</keyword>
<evidence type="ECO:0000313" key="4">
    <source>
        <dbReference type="Proteomes" id="UP001165122"/>
    </source>
</evidence>
<organism evidence="3 4">
    <name type="scientific">Triparma laevis f. longispina</name>
    <dbReference type="NCBI Taxonomy" id="1714387"/>
    <lineage>
        <taxon>Eukaryota</taxon>
        <taxon>Sar</taxon>
        <taxon>Stramenopiles</taxon>
        <taxon>Ochrophyta</taxon>
        <taxon>Bolidophyceae</taxon>
        <taxon>Parmales</taxon>
        <taxon>Triparmaceae</taxon>
        <taxon>Triparma</taxon>
    </lineage>
</organism>
<feature type="transmembrane region" description="Helical" evidence="2">
    <location>
        <begin position="1404"/>
        <end position="1425"/>
    </location>
</feature>
<sequence length="1468" mass="167824">MSEPEIWRDLYLIRFNFDPTPPWNSSSPPVSPNLNLPVPPFYKSAYASAHVNKHKLWIQHWNLVLPLDQDGKGRVCVPEVGDPRSNPLPSWDDVTADDPPSVPNPLDLLPECNHLRKICPTCRFHPLYEYGARHIHAHYDSEIFSDETIELILKDPEKAKVLQFSQYPTSLNQFEIDPVLKSEITAAAHSIAVSTGDLSSDDETKSGPYYSLSYSAAKATRFLKEKMCVDLKTERRVNPTLDFYNGVNYKVTKKAENAFFKCATRDRKINPNQYKNSGLHFLNDLVFLLAQPSEQSLQLYDDRLLATYERNQLELQSCATGTISGSLGPKGEIGSHSSHSTKFTNPLFEGILSWKILSSRRDAFSAYPVEGVLAPGESVTVNFYTRPLGSMMASAVDDVDTLRDASMQFARDVFQQEGYLPKVPFQVKYIILPQPPAVPPGYDPFLAETDVNDYCWRMAKPWEIGTINLEGHVNPAYALEDLERYALMPFEDLDHNKLDEWNAYPGRKFKGGFFHAPYLETRRRFARERKKGNPKYNDFDLGTDPERKRGDRKCMACKRSWNKRHEELGRNFQIKRLEGIGLGHLRRKEETDAMAALKEGLKNLNVIASRLGDIKNRKLQEEREEFEAETAGRAKKEKDGESLTPEEKRWIRTIWHCTHERQLMDVCMQAYRSLKSIADATFKRRTHPLSDVLRKPTLAKEIQFDMSTCVRVLDKLKARMDEEYQETLIRRKDERRTFNENWKKLTEAEQKKYIGKVSNAKLEYLEPIASPNIIFSSENEAIPKIYQFPRTTDFMNHIEETDGNPFLKPEFEKEWSRMLPSLTSLGGGGAGSSFIPMDKEGPGTIKNLEISAWNLAVALLVNPEALKGSVYKLAKPGVVRTAVWPNPMFFRKNPKEVMVPGLRNPEEDPQDYETAWNTPLPQLLSNLHAGNKNMYIMRVACEKVLVTKLALKNVGRNKIPVAESYKWKPMPEGEEDRDGYVTLQWGEIIANQDMGLDHSSWITWGDSFKALNRKADQIRGSVKDASCRETSVEGLSAFPPLGIGRMSFDKYKDTNFFHGKVDMYRKKQLMYHKWDGEAGYWFPFRMIVFIVRLCGLYPHGSWCGVLSREALMKMTWTALFLSTAPICWSLNCRFWGFDPLSPPQSYSAPMPSEVLVYPNQSDCLAWVLFWLYCFVKMGMHAREYCNANIRSVFYKPSPPRKKYIGVEELQEGFPFGWMKYIFFWDRSDVVEEQEKTLLRPVGVRGGVLCNDRGDFDGWPRIMFFLAFTAVSAFSAPTSFARGVYETSLQSVALGFSMCVDKMQTGTVPDDYDVFTLHHLGAVSTYCLALLFGTGVGTHGGFFFVLDCIIAFIAPATAQHMNYRLVSESSWCNVYPAFLLLNFSLVIATRVAVMCNVNRGRSTIVGWVVFVCVLFCFVMYGIGFIMNSYSFVPSKRLFTFWREGNGIRHYDFNYYTAEGEVWEGLRLAA</sequence>
<reference evidence="4" key="1">
    <citation type="journal article" date="2023" name="Commun. Biol.">
        <title>Genome analysis of Parmales, the sister group of diatoms, reveals the evolutionary specialization of diatoms from phago-mixotrophs to photoautotrophs.</title>
        <authorList>
            <person name="Ban H."/>
            <person name="Sato S."/>
            <person name="Yoshikawa S."/>
            <person name="Yamada K."/>
            <person name="Nakamura Y."/>
            <person name="Ichinomiya M."/>
            <person name="Sato N."/>
            <person name="Blanc-Mathieu R."/>
            <person name="Endo H."/>
            <person name="Kuwata A."/>
            <person name="Ogata H."/>
        </authorList>
    </citation>
    <scope>NUCLEOTIDE SEQUENCE [LARGE SCALE GENOMIC DNA]</scope>
    <source>
        <strain evidence="4">NIES 3700</strain>
    </source>
</reference>
<accession>A0A9W7KZM6</accession>
<feature type="transmembrane region" description="Helical" evidence="2">
    <location>
        <begin position="1325"/>
        <end position="1353"/>
    </location>
</feature>
<evidence type="ECO:0000256" key="1">
    <source>
        <dbReference type="SAM" id="MobiDB-lite"/>
    </source>
</evidence>
<gene>
    <name evidence="3" type="ORF">TrLO_g9635</name>
</gene>
<feature type="transmembrane region" description="Helical" evidence="2">
    <location>
        <begin position="1373"/>
        <end position="1392"/>
    </location>
</feature>
<comment type="caution">
    <text evidence="3">The sequence shown here is derived from an EMBL/GenBank/DDBJ whole genome shotgun (WGS) entry which is preliminary data.</text>
</comment>
<feature type="compositionally biased region" description="Basic and acidic residues" evidence="1">
    <location>
        <begin position="630"/>
        <end position="644"/>
    </location>
</feature>
<name>A0A9W7KZM6_9STRA</name>